<keyword evidence="8" id="KW-0902">Two-component regulatory system</keyword>
<evidence type="ECO:0000256" key="2">
    <source>
        <dbReference type="ARBA" id="ARBA00012438"/>
    </source>
</evidence>
<dbReference type="Gene3D" id="3.30.450.40">
    <property type="match status" value="1"/>
</dbReference>
<reference evidence="11 12" key="1">
    <citation type="submission" date="2019-03" db="EMBL/GenBank/DDBJ databases">
        <title>Genomic Encyclopedia of Type Strains, Phase IV (KMG-IV): sequencing the most valuable type-strain genomes for metagenomic binning, comparative biology and taxonomic classification.</title>
        <authorList>
            <person name="Goeker M."/>
        </authorList>
    </citation>
    <scope>NUCLEOTIDE SEQUENCE [LARGE SCALE GENOMIC DNA]</scope>
    <source>
        <strain evidence="11 12">DSM 24179</strain>
    </source>
</reference>
<dbReference type="PRINTS" id="PR00344">
    <property type="entry name" value="BCTRLSENSOR"/>
</dbReference>
<keyword evidence="5" id="KW-0547">Nucleotide-binding</keyword>
<dbReference type="Gene3D" id="1.10.287.130">
    <property type="match status" value="1"/>
</dbReference>
<feature type="coiled-coil region" evidence="9">
    <location>
        <begin position="211"/>
        <end position="284"/>
    </location>
</feature>
<dbReference type="PANTHER" id="PTHR43065">
    <property type="entry name" value="SENSOR HISTIDINE KINASE"/>
    <property type="match status" value="1"/>
</dbReference>
<dbReference type="Gene3D" id="3.30.565.10">
    <property type="entry name" value="Histidine kinase-like ATPase, C-terminal domain"/>
    <property type="match status" value="1"/>
</dbReference>
<keyword evidence="3" id="KW-0597">Phosphoprotein</keyword>
<gene>
    <name evidence="11" type="ORF">EV194_11048</name>
</gene>
<organism evidence="11 12">
    <name type="scientific">Natronoflexus pectinivorans</name>
    <dbReference type="NCBI Taxonomy" id="682526"/>
    <lineage>
        <taxon>Bacteria</taxon>
        <taxon>Pseudomonadati</taxon>
        <taxon>Bacteroidota</taxon>
        <taxon>Bacteroidia</taxon>
        <taxon>Marinilabiliales</taxon>
        <taxon>Marinilabiliaceae</taxon>
        <taxon>Natronoflexus</taxon>
    </lineage>
</organism>
<evidence type="ECO:0000256" key="4">
    <source>
        <dbReference type="ARBA" id="ARBA00022679"/>
    </source>
</evidence>
<evidence type="ECO:0000256" key="7">
    <source>
        <dbReference type="ARBA" id="ARBA00022840"/>
    </source>
</evidence>
<keyword evidence="4" id="KW-0808">Transferase</keyword>
<dbReference type="SMART" id="SM00065">
    <property type="entry name" value="GAF"/>
    <property type="match status" value="1"/>
</dbReference>
<dbReference type="GO" id="GO:0005524">
    <property type="term" value="F:ATP binding"/>
    <property type="evidence" value="ECO:0007669"/>
    <property type="project" value="UniProtKB-KW"/>
</dbReference>
<dbReference type="InterPro" id="IPR004358">
    <property type="entry name" value="Sig_transdc_His_kin-like_C"/>
</dbReference>
<dbReference type="InterPro" id="IPR036097">
    <property type="entry name" value="HisK_dim/P_sf"/>
</dbReference>
<keyword evidence="6" id="KW-0418">Kinase</keyword>
<dbReference type="InterPro" id="IPR003661">
    <property type="entry name" value="HisK_dim/P_dom"/>
</dbReference>
<dbReference type="InterPro" id="IPR029016">
    <property type="entry name" value="GAF-like_dom_sf"/>
</dbReference>
<evidence type="ECO:0000256" key="9">
    <source>
        <dbReference type="SAM" id="Coils"/>
    </source>
</evidence>
<dbReference type="EC" id="2.7.13.3" evidence="2"/>
<evidence type="ECO:0000256" key="8">
    <source>
        <dbReference type="ARBA" id="ARBA00023012"/>
    </source>
</evidence>
<dbReference type="PROSITE" id="PS50109">
    <property type="entry name" value="HIS_KIN"/>
    <property type="match status" value="1"/>
</dbReference>
<name>A0A4V2RW71_9BACT</name>
<proteinExistence type="predicted"/>
<dbReference type="EMBL" id="SLWK01000010">
    <property type="protein sequence ID" value="TCO07049.1"/>
    <property type="molecule type" value="Genomic_DNA"/>
</dbReference>
<evidence type="ECO:0000256" key="6">
    <source>
        <dbReference type="ARBA" id="ARBA00022777"/>
    </source>
</evidence>
<dbReference type="GO" id="GO:0000155">
    <property type="term" value="F:phosphorelay sensor kinase activity"/>
    <property type="evidence" value="ECO:0007669"/>
    <property type="project" value="InterPro"/>
</dbReference>
<dbReference type="Proteomes" id="UP000295221">
    <property type="component" value="Unassembled WGS sequence"/>
</dbReference>
<dbReference type="InterPro" id="IPR005467">
    <property type="entry name" value="His_kinase_dom"/>
</dbReference>
<comment type="caution">
    <text evidence="11">The sequence shown here is derived from an EMBL/GenBank/DDBJ whole genome shotgun (WGS) entry which is preliminary data.</text>
</comment>
<dbReference type="InterPro" id="IPR003594">
    <property type="entry name" value="HATPase_dom"/>
</dbReference>
<dbReference type="InterPro" id="IPR036890">
    <property type="entry name" value="HATPase_C_sf"/>
</dbReference>
<comment type="catalytic activity">
    <reaction evidence="1">
        <text>ATP + protein L-histidine = ADP + protein N-phospho-L-histidine.</text>
        <dbReference type="EC" id="2.7.13.3"/>
    </reaction>
</comment>
<evidence type="ECO:0000256" key="1">
    <source>
        <dbReference type="ARBA" id="ARBA00000085"/>
    </source>
</evidence>
<dbReference type="InterPro" id="IPR003018">
    <property type="entry name" value="GAF"/>
</dbReference>
<feature type="domain" description="Histidine kinase" evidence="10">
    <location>
        <begin position="293"/>
        <end position="505"/>
    </location>
</feature>
<dbReference type="PANTHER" id="PTHR43065:SF46">
    <property type="entry name" value="C4-DICARBOXYLATE TRANSPORT SENSOR PROTEIN DCTB"/>
    <property type="match status" value="1"/>
</dbReference>
<accession>A0A4V2RW71</accession>
<evidence type="ECO:0000259" key="10">
    <source>
        <dbReference type="PROSITE" id="PS50109"/>
    </source>
</evidence>
<evidence type="ECO:0000313" key="12">
    <source>
        <dbReference type="Proteomes" id="UP000295221"/>
    </source>
</evidence>
<dbReference type="Pfam" id="PF02518">
    <property type="entry name" value="HATPase_c"/>
    <property type="match status" value="1"/>
</dbReference>
<keyword evidence="12" id="KW-1185">Reference proteome</keyword>
<dbReference type="AlphaFoldDB" id="A0A4V2RW71"/>
<evidence type="ECO:0000256" key="3">
    <source>
        <dbReference type="ARBA" id="ARBA00022553"/>
    </source>
</evidence>
<protein>
    <recommendedName>
        <fullName evidence="2">histidine kinase</fullName>
        <ecNumber evidence="2">2.7.13.3</ecNumber>
    </recommendedName>
</protein>
<keyword evidence="9" id="KW-0175">Coiled coil</keyword>
<dbReference type="Pfam" id="PF13185">
    <property type="entry name" value="GAF_2"/>
    <property type="match status" value="1"/>
</dbReference>
<dbReference type="SUPFAM" id="SSF55781">
    <property type="entry name" value="GAF domain-like"/>
    <property type="match status" value="1"/>
</dbReference>
<evidence type="ECO:0000313" key="11">
    <source>
        <dbReference type="EMBL" id="TCO07049.1"/>
    </source>
</evidence>
<dbReference type="SUPFAM" id="SSF47384">
    <property type="entry name" value="Homodimeric domain of signal transducing histidine kinase"/>
    <property type="match status" value="1"/>
</dbReference>
<dbReference type="SUPFAM" id="SSF55874">
    <property type="entry name" value="ATPase domain of HSP90 chaperone/DNA topoisomerase II/histidine kinase"/>
    <property type="match status" value="1"/>
</dbReference>
<dbReference type="SMART" id="SM00388">
    <property type="entry name" value="HisKA"/>
    <property type="match status" value="1"/>
</dbReference>
<sequence length="505" mass="56427">MISKTRILHTCFGFQQKNRYFVKSIHRLFLNNNIMSNPENETHNSSPQSSQEINALIKISQSIISTLDYQEILQIISDGMAELLGIESAAIYLLQNGTDLYLGATTPALDKNMPDFLRRAKVDEHPHIVKPIQQKSPHVVEDTSLAQLSEAERAVIEIRNLKSLLYFPFVQKGDVLGVLILGTCNQTLKFSEHQISLGQTVANQLAVSIHNALLVDDLKKYKNHLEDLVQEKTNSLDTAIEELMAANEDLFEKNEIINNQNEELKTALQNLKDAQSQLIQSEKMASLGTLTAGVAHEINNPLNFLTGASLGLENYLEKEAHKDDEELKLLVESIQTGVERISNIVRGLNQFSRYNPDFNEECQISTILENCLIMMNNQIKDKITVEKDFSTGLKTMGNVGKIHQLFMNLLLNSVHAIDNEGKITIKTFPRGEKFAVIEIEDSGSGIDANIIHKITDPFFTTKAPGKGTGLGLSISYNIIKEHKGQLKFESEPGKGTKVQVLLPLR</sequence>
<keyword evidence="7" id="KW-0067">ATP-binding</keyword>
<dbReference type="SMART" id="SM00387">
    <property type="entry name" value="HATPase_c"/>
    <property type="match status" value="1"/>
</dbReference>
<dbReference type="Pfam" id="PF00512">
    <property type="entry name" value="HisKA"/>
    <property type="match status" value="1"/>
</dbReference>
<dbReference type="CDD" id="cd00082">
    <property type="entry name" value="HisKA"/>
    <property type="match status" value="1"/>
</dbReference>
<evidence type="ECO:0000256" key="5">
    <source>
        <dbReference type="ARBA" id="ARBA00022741"/>
    </source>
</evidence>